<dbReference type="PANTHER" id="PTHR37482:SF1">
    <property type="entry name" value="OUTER MEMBRANE PROTEIN ASSEMBLY FACTOR BAME"/>
    <property type="match status" value="1"/>
</dbReference>
<reference evidence="8" key="1">
    <citation type="journal article" date="2019" name="Int. J. Syst. Evol. Microbiol.">
        <title>The Global Catalogue of Microorganisms (GCM) 10K type strain sequencing project: providing services to taxonomists for standard genome sequencing and annotation.</title>
        <authorList>
            <consortium name="The Broad Institute Genomics Platform"/>
            <consortium name="The Broad Institute Genome Sequencing Center for Infectious Disease"/>
            <person name="Wu L."/>
            <person name="Ma J."/>
        </authorList>
    </citation>
    <scope>NUCLEOTIDE SEQUENCE [LARGE SCALE GENOMIC DNA]</scope>
    <source>
        <strain evidence="8">NBRC 102407</strain>
    </source>
</reference>
<comment type="caution">
    <text evidence="7">The sequence shown here is derived from an EMBL/GenBank/DDBJ whole genome shotgun (WGS) entry which is preliminary data.</text>
</comment>
<keyword evidence="1 4" id="KW-0732">Signal</keyword>
<dbReference type="Pfam" id="PF04355">
    <property type="entry name" value="BamE"/>
    <property type="match status" value="1"/>
</dbReference>
<evidence type="ECO:0000256" key="1">
    <source>
        <dbReference type="ARBA" id="ARBA00022729"/>
    </source>
</evidence>
<keyword evidence="3 4" id="KW-0998">Cell outer membrane</keyword>
<dbReference type="InterPro" id="IPR037873">
    <property type="entry name" value="BamE-like"/>
</dbReference>
<dbReference type="HAMAP" id="MF_00925">
    <property type="entry name" value="OM_assembly_BamE"/>
    <property type="match status" value="1"/>
</dbReference>
<keyword evidence="2 4" id="KW-0472">Membrane</keyword>
<organism evidence="7 8">
    <name type="scientific">Zoogloea oryzae</name>
    <dbReference type="NCBI Taxonomy" id="310767"/>
    <lineage>
        <taxon>Bacteria</taxon>
        <taxon>Pseudomonadati</taxon>
        <taxon>Pseudomonadota</taxon>
        <taxon>Betaproteobacteria</taxon>
        <taxon>Rhodocyclales</taxon>
        <taxon>Zoogloeaceae</taxon>
        <taxon>Zoogloea</taxon>
    </lineage>
</organism>
<proteinExistence type="inferred from homology"/>
<accession>A0ABQ6FAS9</accession>
<dbReference type="InterPro" id="IPR026592">
    <property type="entry name" value="BamE"/>
</dbReference>
<evidence type="ECO:0000256" key="2">
    <source>
        <dbReference type="ARBA" id="ARBA00023136"/>
    </source>
</evidence>
<comment type="function">
    <text evidence="4">Part of the outer membrane protein assembly complex, which is involved in assembly and insertion of beta-barrel proteins into the outer membrane.</text>
</comment>
<feature type="chain" id="PRO_5046810787" description="Outer membrane protein assembly factor BamE" evidence="5">
    <location>
        <begin position="28"/>
        <end position="123"/>
    </location>
</feature>
<comment type="similarity">
    <text evidence="4">Belongs to the BamE family.</text>
</comment>
<protein>
    <recommendedName>
        <fullName evidence="4">Outer membrane protein assembly factor BamE</fullName>
    </recommendedName>
</protein>
<feature type="domain" description="Outer membrane protein assembly factor BamE" evidence="6">
    <location>
        <begin position="40"/>
        <end position="109"/>
    </location>
</feature>
<dbReference type="PROSITE" id="PS51257">
    <property type="entry name" value="PROKAR_LIPOPROTEIN"/>
    <property type="match status" value="1"/>
</dbReference>
<evidence type="ECO:0000313" key="7">
    <source>
        <dbReference type="EMBL" id="GLT21901.1"/>
    </source>
</evidence>
<gene>
    <name evidence="4" type="primary">bamE</name>
    <name evidence="7" type="ORF">GCM10007933_13560</name>
</gene>
<dbReference type="Proteomes" id="UP001157167">
    <property type="component" value="Unassembled WGS sequence"/>
</dbReference>
<keyword evidence="4" id="KW-0564">Palmitate</keyword>
<dbReference type="PANTHER" id="PTHR37482">
    <property type="entry name" value="OUTER MEMBRANE PROTEIN ASSEMBLY FACTOR BAME"/>
    <property type="match status" value="1"/>
</dbReference>
<comment type="subunit">
    <text evidence="4">Part of the Bam complex.</text>
</comment>
<dbReference type="Gene3D" id="3.30.1450.10">
    <property type="match status" value="1"/>
</dbReference>
<feature type="signal peptide" evidence="5">
    <location>
        <begin position="1"/>
        <end position="27"/>
    </location>
</feature>
<dbReference type="EMBL" id="BSPX01000015">
    <property type="protein sequence ID" value="GLT21901.1"/>
    <property type="molecule type" value="Genomic_DNA"/>
</dbReference>
<sequence length="123" mass="13571">MRNLISSALLFAALGAAVSGCSPTAVSDFVKPYRIDIRQGNYVTQEMVAQLKPGMSRDQVRFVLGTPLVADVFHADRWDYVYRFRPGKGDTLLERRLTVIFAGDGLARLEGDVRPEDAAAKPQ</sequence>
<evidence type="ECO:0000256" key="3">
    <source>
        <dbReference type="ARBA" id="ARBA00023237"/>
    </source>
</evidence>
<comment type="subcellular location">
    <subcellularLocation>
        <location evidence="4">Cell outer membrane</location>
        <topology evidence="4">Lipid-anchor</topology>
    </subcellularLocation>
</comment>
<name>A0ABQ6FAS9_9RHOO</name>
<evidence type="ECO:0000259" key="6">
    <source>
        <dbReference type="Pfam" id="PF04355"/>
    </source>
</evidence>
<dbReference type="RefSeq" id="WP_284187285.1">
    <property type="nucleotide sequence ID" value="NZ_BSPX01000015.1"/>
</dbReference>
<keyword evidence="8" id="KW-1185">Reference proteome</keyword>
<evidence type="ECO:0000256" key="4">
    <source>
        <dbReference type="HAMAP-Rule" id="MF_00925"/>
    </source>
</evidence>
<evidence type="ECO:0000256" key="5">
    <source>
        <dbReference type="SAM" id="SignalP"/>
    </source>
</evidence>
<evidence type="ECO:0000313" key="8">
    <source>
        <dbReference type="Proteomes" id="UP001157167"/>
    </source>
</evidence>
<dbReference type="InterPro" id="IPR007450">
    <property type="entry name" value="BamE_dom"/>
</dbReference>
<keyword evidence="4" id="KW-0449">Lipoprotein</keyword>